<keyword evidence="1" id="KW-0812">Transmembrane</keyword>
<proteinExistence type="predicted"/>
<reference evidence="2 3" key="1">
    <citation type="submission" date="2018-09" db="EMBL/GenBank/DDBJ databases">
        <authorList>
            <person name="Petit M.-A."/>
            <person name="Lossouarn J."/>
        </authorList>
    </citation>
    <scope>NUCLEOTIDE SEQUENCE [LARGE SCALE GENOMIC DNA]</scope>
    <source>
        <strain evidence="2 3">L1-82</strain>
    </source>
</reference>
<accession>A0AAQ2Z6Y8</accession>
<protein>
    <recommendedName>
        <fullName evidence="4">Lectin-1</fullName>
    </recommendedName>
</protein>
<evidence type="ECO:0000313" key="3">
    <source>
        <dbReference type="Proteomes" id="UP000294398"/>
    </source>
</evidence>
<keyword evidence="1" id="KW-0472">Membrane</keyword>
<dbReference type="EMBL" id="LR027880">
    <property type="protein sequence ID" value="VCV22405.1"/>
    <property type="molecule type" value="Genomic_DNA"/>
</dbReference>
<keyword evidence="1" id="KW-1133">Transmembrane helix</keyword>
<feature type="transmembrane region" description="Helical" evidence="1">
    <location>
        <begin position="12"/>
        <end position="31"/>
    </location>
</feature>
<gene>
    <name evidence="2" type="ORF">RIL182_02284</name>
</gene>
<feature type="transmembrane region" description="Helical" evidence="1">
    <location>
        <begin position="37"/>
        <end position="58"/>
    </location>
</feature>
<evidence type="ECO:0000256" key="1">
    <source>
        <dbReference type="SAM" id="Phobius"/>
    </source>
</evidence>
<name>A0AAQ2Z6Y8_9FIRM</name>
<dbReference type="GeneID" id="61433545"/>
<evidence type="ECO:0008006" key="4">
    <source>
        <dbReference type="Google" id="ProtNLM"/>
    </source>
</evidence>
<dbReference type="AlphaFoldDB" id="A0AAQ2Z6Y8"/>
<keyword evidence="3" id="KW-1185">Reference proteome</keyword>
<organism evidence="2 3">
    <name type="scientific">Roseburia intestinalis L1-82</name>
    <dbReference type="NCBI Taxonomy" id="536231"/>
    <lineage>
        <taxon>Bacteria</taxon>
        <taxon>Bacillati</taxon>
        <taxon>Bacillota</taxon>
        <taxon>Clostridia</taxon>
        <taxon>Lachnospirales</taxon>
        <taxon>Lachnospiraceae</taxon>
        <taxon>Roseburia</taxon>
    </lineage>
</organism>
<evidence type="ECO:0000313" key="2">
    <source>
        <dbReference type="EMBL" id="VCV22405.1"/>
    </source>
</evidence>
<sequence length="98" mass="10847">MDKQEGGSVRRLSKIIMATGGTISMLAMCCLDSDGLYMYYAGAVCILGGFIAGAGYGLRVLSERRREMQIEMFYFHQADKLDGDIELIDCSDSMKEAR</sequence>
<dbReference type="Proteomes" id="UP000294398">
    <property type="component" value="Chromosome"/>
</dbReference>
<dbReference type="RefSeq" id="WP_242655575.1">
    <property type="nucleotide sequence ID" value="NZ_GG692725.1"/>
</dbReference>